<accession>A0ABM8PLG9</accession>
<dbReference type="EMBL" id="CABFWE030000005">
    <property type="protein sequence ID" value="CAD7036299.1"/>
    <property type="molecule type" value="Genomic_DNA"/>
</dbReference>
<keyword evidence="2" id="KW-1185">Reference proteome</keyword>
<organism evidence="1 2">
    <name type="scientific">Pseudorhizobium halotolerans</name>
    <dbReference type="NCBI Taxonomy" id="1233081"/>
    <lineage>
        <taxon>Bacteria</taxon>
        <taxon>Pseudomonadati</taxon>
        <taxon>Pseudomonadota</taxon>
        <taxon>Alphaproteobacteria</taxon>
        <taxon>Hyphomicrobiales</taxon>
        <taxon>Rhizobiaceae</taxon>
        <taxon>Rhizobium/Agrobacterium group</taxon>
        <taxon>Pseudorhizobium</taxon>
    </lineage>
</organism>
<proteinExistence type="predicted"/>
<dbReference type="Proteomes" id="UP000601041">
    <property type="component" value="Unassembled WGS sequence"/>
</dbReference>
<comment type="caution">
    <text evidence="1">The sequence shown here is derived from an EMBL/GenBank/DDBJ whole genome shotgun (WGS) entry which is preliminary data.</text>
</comment>
<evidence type="ECO:0000313" key="1">
    <source>
        <dbReference type="EMBL" id="CAD7036299.1"/>
    </source>
</evidence>
<evidence type="ECO:0000313" key="2">
    <source>
        <dbReference type="Proteomes" id="UP000601041"/>
    </source>
</evidence>
<dbReference type="RefSeq" id="WP_142587777.1">
    <property type="nucleotide sequence ID" value="NZ_CABFWE030000005.1"/>
</dbReference>
<protein>
    <submittedName>
        <fullName evidence="1">Uncharacterized protein</fullName>
    </submittedName>
</protein>
<gene>
    <name evidence="1" type="ORF">RHAB21_02507</name>
</gene>
<sequence>MTDDLIKIRYDDLGMFPAAEIQDKLAVVRAGLPGNVSLSQILALFTDGAPQALDTWLEVVAKLADNDDALAALVATVGTKANSSDVASALALKQDSSGELFRGHIQGLTLSNNGSDSANDIDVAPGAAGSDGSTPVLMTLAATTTKRLDAAWAPGSGNGGWLDGTTMPNGTGHAFLIQRSDTGVVDVGFSASLSPTLPTSYDRSRRIGSVIRAGGALLGFSQQGDDFLLSTPVSDANALNPGSSAVLRALTVPTGIKVDAYFVAAVRRGSSAGDFAVLLTSPDQADSLPSDSNFSLIHTTSSVANGGEVYTPGTFRIRTNTSGQIRTRLNSTNANFQLRIITHGWIDRRGRN</sequence>
<name>A0ABM8PLG9_9HYPH</name>
<reference evidence="1 2" key="1">
    <citation type="submission" date="2020-11" db="EMBL/GenBank/DDBJ databases">
        <authorList>
            <person name="Lassalle F."/>
        </authorList>
    </citation>
    <scope>NUCLEOTIDE SEQUENCE [LARGE SCALE GENOMIC DNA]</scope>
    <source>
        <strain evidence="1 2">AB21</strain>
    </source>
</reference>